<keyword evidence="2" id="KW-0732">Signal</keyword>
<keyword evidence="1" id="KW-0472">Membrane</keyword>
<dbReference type="EMBL" id="JARIHO010000051">
    <property type="protein sequence ID" value="KAJ7321300.1"/>
    <property type="molecule type" value="Genomic_DNA"/>
</dbReference>
<keyword evidence="1" id="KW-1133">Transmembrane helix</keyword>
<evidence type="ECO:0000313" key="3">
    <source>
        <dbReference type="EMBL" id="KAJ7321300.1"/>
    </source>
</evidence>
<dbReference type="AlphaFoldDB" id="A0AAD6ZGR3"/>
<sequence>MTSRKLKGMPGVVLALCVVLYSLDIQQTQFDVENIVSPAPVAPTENCDSCFCALLGTYDCTRLSSADDWKGRLADKRGCHLRLVSAFPAVFHLPLFFIPSLLRTIRRLSSHRFLPTIPPPLVLFFPCCLPLASLLRLPLHILLPFSLASNFDSISTSSYSSSLRLISLALAPPFRPTPTLLALYLGLGTLYN</sequence>
<evidence type="ECO:0000256" key="1">
    <source>
        <dbReference type="SAM" id="Phobius"/>
    </source>
</evidence>
<gene>
    <name evidence="3" type="ORF">DFH08DRAFT_970163</name>
</gene>
<reference evidence="3" key="1">
    <citation type="submission" date="2023-03" db="EMBL/GenBank/DDBJ databases">
        <title>Massive genome expansion in bonnet fungi (Mycena s.s.) driven by repeated elements and novel gene families across ecological guilds.</title>
        <authorList>
            <consortium name="Lawrence Berkeley National Laboratory"/>
            <person name="Harder C.B."/>
            <person name="Miyauchi S."/>
            <person name="Viragh M."/>
            <person name="Kuo A."/>
            <person name="Thoen E."/>
            <person name="Andreopoulos B."/>
            <person name="Lu D."/>
            <person name="Skrede I."/>
            <person name="Drula E."/>
            <person name="Henrissat B."/>
            <person name="Morin E."/>
            <person name="Kohler A."/>
            <person name="Barry K."/>
            <person name="LaButti K."/>
            <person name="Morin E."/>
            <person name="Salamov A."/>
            <person name="Lipzen A."/>
            <person name="Mereny Z."/>
            <person name="Hegedus B."/>
            <person name="Baldrian P."/>
            <person name="Stursova M."/>
            <person name="Weitz H."/>
            <person name="Taylor A."/>
            <person name="Grigoriev I.V."/>
            <person name="Nagy L.G."/>
            <person name="Martin F."/>
            <person name="Kauserud H."/>
        </authorList>
    </citation>
    <scope>NUCLEOTIDE SEQUENCE</scope>
    <source>
        <strain evidence="3">CBHHK002</strain>
    </source>
</reference>
<dbReference type="Proteomes" id="UP001218218">
    <property type="component" value="Unassembled WGS sequence"/>
</dbReference>
<name>A0AAD6ZGR3_9AGAR</name>
<feature type="chain" id="PRO_5042132384" evidence="2">
    <location>
        <begin position="31"/>
        <end position="192"/>
    </location>
</feature>
<keyword evidence="4" id="KW-1185">Reference proteome</keyword>
<feature type="transmembrane region" description="Helical" evidence="1">
    <location>
        <begin position="83"/>
        <end position="102"/>
    </location>
</feature>
<evidence type="ECO:0000313" key="4">
    <source>
        <dbReference type="Proteomes" id="UP001218218"/>
    </source>
</evidence>
<keyword evidence="1" id="KW-0812">Transmembrane</keyword>
<feature type="signal peptide" evidence="2">
    <location>
        <begin position="1"/>
        <end position="30"/>
    </location>
</feature>
<proteinExistence type="predicted"/>
<organism evidence="3 4">
    <name type="scientific">Mycena albidolilacea</name>
    <dbReference type="NCBI Taxonomy" id="1033008"/>
    <lineage>
        <taxon>Eukaryota</taxon>
        <taxon>Fungi</taxon>
        <taxon>Dikarya</taxon>
        <taxon>Basidiomycota</taxon>
        <taxon>Agaricomycotina</taxon>
        <taxon>Agaricomycetes</taxon>
        <taxon>Agaricomycetidae</taxon>
        <taxon>Agaricales</taxon>
        <taxon>Marasmiineae</taxon>
        <taxon>Mycenaceae</taxon>
        <taxon>Mycena</taxon>
    </lineage>
</organism>
<accession>A0AAD6ZGR3</accession>
<evidence type="ECO:0000256" key="2">
    <source>
        <dbReference type="SAM" id="SignalP"/>
    </source>
</evidence>
<comment type="caution">
    <text evidence="3">The sequence shown here is derived from an EMBL/GenBank/DDBJ whole genome shotgun (WGS) entry which is preliminary data.</text>
</comment>
<protein>
    <submittedName>
        <fullName evidence="3">Uncharacterized protein</fullName>
    </submittedName>
</protein>